<gene>
    <name evidence="6" type="ORF">HW115_13445</name>
</gene>
<dbReference type="Proteomes" id="UP000557872">
    <property type="component" value="Unassembled WGS sequence"/>
</dbReference>
<evidence type="ECO:0000256" key="5">
    <source>
        <dbReference type="ARBA" id="ARBA00022691"/>
    </source>
</evidence>
<dbReference type="PIRSF" id="PIRSF000401">
    <property type="entry name" value="RPL11_MTase"/>
    <property type="match status" value="1"/>
</dbReference>
<keyword evidence="4 6" id="KW-0808">Transferase</keyword>
<keyword evidence="6" id="KW-0687">Ribonucleoprotein</keyword>
<dbReference type="PANTHER" id="PTHR43648">
    <property type="entry name" value="ELECTRON TRANSFER FLAVOPROTEIN BETA SUBUNIT LYSINE METHYLTRANSFERASE"/>
    <property type="match status" value="1"/>
</dbReference>
<dbReference type="CDD" id="cd02440">
    <property type="entry name" value="AdoMet_MTases"/>
    <property type="match status" value="1"/>
</dbReference>
<dbReference type="Gene3D" id="3.40.50.150">
    <property type="entry name" value="Vaccinia Virus protein VP39"/>
    <property type="match status" value="1"/>
</dbReference>
<dbReference type="InterPro" id="IPR004498">
    <property type="entry name" value="Ribosomal_PrmA_MeTrfase"/>
</dbReference>
<dbReference type="PANTHER" id="PTHR43648:SF1">
    <property type="entry name" value="ELECTRON TRANSFER FLAVOPROTEIN BETA SUBUNIT LYSINE METHYLTRANSFERASE"/>
    <property type="match status" value="1"/>
</dbReference>
<dbReference type="GO" id="GO:0008276">
    <property type="term" value="F:protein methyltransferase activity"/>
    <property type="evidence" value="ECO:0007669"/>
    <property type="project" value="InterPro"/>
</dbReference>
<keyword evidence="5" id="KW-0949">S-adenosyl-L-methionine</keyword>
<comment type="caution">
    <text evidence="6">The sequence shown here is derived from an EMBL/GenBank/DDBJ whole genome shotgun (WGS) entry which is preliminary data.</text>
</comment>
<evidence type="ECO:0000313" key="6">
    <source>
        <dbReference type="EMBL" id="NWK56621.1"/>
    </source>
</evidence>
<dbReference type="Pfam" id="PF06325">
    <property type="entry name" value="PrmA"/>
    <property type="match status" value="1"/>
</dbReference>
<keyword evidence="2" id="KW-0963">Cytoplasm</keyword>
<dbReference type="InterPro" id="IPR050078">
    <property type="entry name" value="Ribosomal_L11_MeTrfase_PrmA"/>
</dbReference>
<comment type="similarity">
    <text evidence="1">Belongs to the methyltransferase superfamily. PrmA family.</text>
</comment>
<dbReference type="GO" id="GO:0005840">
    <property type="term" value="C:ribosome"/>
    <property type="evidence" value="ECO:0007669"/>
    <property type="project" value="UniProtKB-KW"/>
</dbReference>
<dbReference type="InterPro" id="IPR029063">
    <property type="entry name" value="SAM-dependent_MTases_sf"/>
</dbReference>
<accession>A0A851GLB0</accession>
<keyword evidence="7" id="KW-1185">Reference proteome</keyword>
<sequence length="280" mass="31481">MWVWSKLSGVQWEDAWEDRFHGNPNAVISRLKTNKTVRVEVYTETEDEAQAIKKQFGGSIRKLVHKNWAAVSEPVRPPIKIRSSVIITGAREDDARQKLAQAFPGRHIIQIPADMAFGTGDHATTSTCLRLLVDVAKERSKSSWDFLDLGTGSGVISIAARMLGAEHAHGMDFDPQAVKVARRNVKRNEVSKVKMSEQDVLKWSPDRQWPVVVANMFSTILQQAFPTIVSCMEPHADLIISGILREQWQETSLAGKQQGLEFFQVIRKGKWVTARGRLRG</sequence>
<dbReference type="AlphaFoldDB" id="A0A851GLB0"/>
<keyword evidence="3 6" id="KW-0489">Methyltransferase</keyword>
<organism evidence="6 7">
    <name type="scientific">Oceaniferula marina</name>
    <dbReference type="NCBI Taxonomy" id="2748318"/>
    <lineage>
        <taxon>Bacteria</taxon>
        <taxon>Pseudomonadati</taxon>
        <taxon>Verrucomicrobiota</taxon>
        <taxon>Verrucomicrobiia</taxon>
        <taxon>Verrucomicrobiales</taxon>
        <taxon>Verrucomicrobiaceae</taxon>
        <taxon>Oceaniferula</taxon>
    </lineage>
</organism>
<protein>
    <submittedName>
        <fullName evidence="6">50S ribosomal protein L11 methyltransferase</fullName>
    </submittedName>
</protein>
<keyword evidence="6" id="KW-0689">Ribosomal protein</keyword>
<evidence type="ECO:0000256" key="3">
    <source>
        <dbReference type="ARBA" id="ARBA00022603"/>
    </source>
</evidence>
<dbReference type="RefSeq" id="WP_178933422.1">
    <property type="nucleotide sequence ID" value="NZ_JACBAZ010000005.1"/>
</dbReference>
<dbReference type="GO" id="GO:0032259">
    <property type="term" value="P:methylation"/>
    <property type="evidence" value="ECO:0007669"/>
    <property type="project" value="UniProtKB-KW"/>
</dbReference>
<evidence type="ECO:0000256" key="1">
    <source>
        <dbReference type="ARBA" id="ARBA00009741"/>
    </source>
</evidence>
<dbReference type="EMBL" id="JACBAZ010000005">
    <property type="protein sequence ID" value="NWK56621.1"/>
    <property type="molecule type" value="Genomic_DNA"/>
</dbReference>
<dbReference type="SUPFAM" id="SSF53335">
    <property type="entry name" value="S-adenosyl-L-methionine-dependent methyltransferases"/>
    <property type="match status" value="1"/>
</dbReference>
<evidence type="ECO:0000256" key="4">
    <source>
        <dbReference type="ARBA" id="ARBA00022679"/>
    </source>
</evidence>
<evidence type="ECO:0000256" key="2">
    <source>
        <dbReference type="ARBA" id="ARBA00022490"/>
    </source>
</evidence>
<name>A0A851GLB0_9BACT</name>
<reference evidence="6 7" key="1">
    <citation type="submission" date="2020-07" db="EMBL/GenBank/DDBJ databases">
        <title>Roseicoccus Jingziensis gen. nov., sp. nov., isolated from coastal seawater.</title>
        <authorList>
            <person name="Feng X."/>
        </authorList>
    </citation>
    <scope>NUCLEOTIDE SEQUENCE [LARGE SCALE GENOMIC DNA]</scope>
    <source>
        <strain evidence="6 7">N1E253</strain>
    </source>
</reference>
<proteinExistence type="inferred from homology"/>
<evidence type="ECO:0000313" key="7">
    <source>
        <dbReference type="Proteomes" id="UP000557872"/>
    </source>
</evidence>